<organism evidence="1 2">
    <name type="scientific">Notothenia coriiceps</name>
    <name type="common">black rockcod</name>
    <dbReference type="NCBI Taxonomy" id="8208"/>
    <lineage>
        <taxon>Eukaryota</taxon>
        <taxon>Metazoa</taxon>
        <taxon>Chordata</taxon>
        <taxon>Craniata</taxon>
        <taxon>Vertebrata</taxon>
        <taxon>Euteleostomi</taxon>
        <taxon>Actinopterygii</taxon>
        <taxon>Neopterygii</taxon>
        <taxon>Teleostei</taxon>
        <taxon>Neoteleostei</taxon>
        <taxon>Acanthomorphata</taxon>
        <taxon>Eupercaria</taxon>
        <taxon>Perciformes</taxon>
        <taxon>Notothenioidei</taxon>
        <taxon>Nototheniidae</taxon>
        <taxon>Notothenia</taxon>
    </lineage>
</organism>
<dbReference type="GeneID" id="104962164"/>
<evidence type="ECO:0000313" key="2">
    <source>
        <dbReference type="RefSeq" id="XP_010788865.1"/>
    </source>
</evidence>
<dbReference type="AlphaFoldDB" id="A0A6I9PMJ1"/>
<name>A0A6I9PMJ1_9TELE</name>
<feature type="non-terminal residue" evidence="2">
    <location>
        <position position="191"/>
    </location>
</feature>
<protein>
    <submittedName>
        <fullName evidence="2">A disintegrin and metalloproteinase with thrombospondin motifs 3-like</fullName>
    </submittedName>
</protein>
<dbReference type="KEGG" id="ncc:104962164"/>
<dbReference type="OrthoDB" id="5855429at2759"/>
<dbReference type="Proteomes" id="UP000504611">
    <property type="component" value="Unplaced"/>
</dbReference>
<evidence type="ECO:0000313" key="1">
    <source>
        <dbReference type="Proteomes" id="UP000504611"/>
    </source>
</evidence>
<keyword evidence="1" id="KW-1185">Reference proteome</keyword>
<dbReference type="RefSeq" id="XP_010788865.1">
    <property type="nucleotide sequence ID" value="XM_010790563.1"/>
</dbReference>
<gene>
    <name evidence="2" type="primary">LOC104962164</name>
</gene>
<accession>A0A6I9PMJ1</accession>
<proteinExistence type="predicted"/>
<reference evidence="2" key="1">
    <citation type="submission" date="2025-08" db="UniProtKB">
        <authorList>
            <consortium name="RefSeq"/>
        </authorList>
    </citation>
    <scope>IDENTIFICATION</scope>
    <source>
        <tissue evidence="2">Muscle</tissue>
    </source>
</reference>
<sequence length="191" mass="21556">MEEWDSLISCCCHALNTAVECRQGLFLSLNCQGKRGSEEWLEKRAGMIRMEHEEFFIEPVERGDGVMEEEEGEEDGGEGRTHIVYRSSAVKKAPISSTASDYHSRGADLGGLMDLESLYRGVEQSINHTRAGRMRRQSLDRAYNIEVLLGVDDSVVQFHGKEHVQKYLLTLMNIVSVTITPTNTEKEKSMN</sequence>